<dbReference type="EMBL" id="JASAOG010000125">
    <property type="protein sequence ID" value="KAK0049478.1"/>
    <property type="molecule type" value="Genomic_DNA"/>
</dbReference>
<organism evidence="1 2">
    <name type="scientific">Biomphalaria pfeifferi</name>
    <name type="common">Bloodfluke planorb</name>
    <name type="synonym">Freshwater snail</name>
    <dbReference type="NCBI Taxonomy" id="112525"/>
    <lineage>
        <taxon>Eukaryota</taxon>
        <taxon>Metazoa</taxon>
        <taxon>Spiralia</taxon>
        <taxon>Lophotrochozoa</taxon>
        <taxon>Mollusca</taxon>
        <taxon>Gastropoda</taxon>
        <taxon>Heterobranchia</taxon>
        <taxon>Euthyneura</taxon>
        <taxon>Panpulmonata</taxon>
        <taxon>Hygrophila</taxon>
        <taxon>Lymnaeoidea</taxon>
        <taxon>Planorbidae</taxon>
        <taxon>Biomphalaria</taxon>
    </lineage>
</organism>
<accession>A0AAD8B8Q8</accession>
<gene>
    <name evidence="1" type="ORF">Bpfe_021014</name>
</gene>
<reference evidence="1" key="2">
    <citation type="submission" date="2023-04" db="EMBL/GenBank/DDBJ databases">
        <authorList>
            <person name="Bu L."/>
            <person name="Lu L."/>
            <person name="Laidemitt M.R."/>
            <person name="Zhang S.M."/>
            <person name="Mutuku M."/>
            <person name="Mkoji G."/>
            <person name="Steinauer M."/>
            <person name="Loker E.S."/>
        </authorList>
    </citation>
    <scope>NUCLEOTIDE SEQUENCE</scope>
    <source>
        <strain evidence="1">KasaAsao</strain>
        <tissue evidence="1">Whole Snail</tissue>
    </source>
</reference>
<protein>
    <submittedName>
        <fullName evidence="1">Uncharacterized protein</fullName>
    </submittedName>
</protein>
<reference evidence="1" key="1">
    <citation type="journal article" date="2023" name="PLoS Negl. Trop. Dis.">
        <title>A genome sequence for Biomphalaria pfeifferi, the major vector snail for the human-infecting parasite Schistosoma mansoni.</title>
        <authorList>
            <person name="Bu L."/>
            <person name="Lu L."/>
            <person name="Laidemitt M.R."/>
            <person name="Zhang S.M."/>
            <person name="Mutuku M."/>
            <person name="Mkoji G."/>
            <person name="Steinauer M."/>
            <person name="Loker E.S."/>
        </authorList>
    </citation>
    <scope>NUCLEOTIDE SEQUENCE</scope>
    <source>
        <strain evidence="1">KasaAsao</strain>
    </source>
</reference>
<evidence type="ECO:0000313" key="2">
    <source>
        <dbReference type="Proteomes" id="UP001233172"/>
    </source>
</evidence>
<dbReference type="AlphaFoldDB" id="A0AAD8B8Q8"/>
<comment type="caution">
    <text evidence="1">The sequence shown here is derived from an EMBL/GenBank/DDBJ whole genome shotgun (WGS) entry which is preliminary data.</text>
</comment>
<dbReference type="Proteomes" id="UP001233172">
    <property type="component" value="Unassembled WGS sequence"/>
</dbReference>
<name>A0AAD8B8Q8_BIOPF</name>
<proteinExistence type="predicted"/>
<keyword evidence="2" id="KW-1185">Reference proteome</keyword>
<sequence>MCDHMTQLQRSIFFSAVQTERAALAPSPDGAQPGPQQRMSPVYTPECLILQFENRVIQTPREVHSRHCSSLLQLTCNVDMGRTE</sequence>
<evidence type="ECO:0000313" key="1">
    <source>
        <dbReference type="EMBL" id="KAK0049478.1"/>
    </source>
</evidence>